<accession>A0ABW2HSC5</accession>
<organism evidence="1 2">
    <name type="scientific">Paractinoplanes rhizophilus</name>
    <dbReference type="NCBI Taxonomy" id="1416877"/>
    <lineage>
        <taxon>Bacteria</taxon>
        <taxon>Bacillati</taxon>
        <taxon>Actinomycetota</taxon>
        <taxon>Actinomycetes</taxon>
        <taxon>Micromonosporales</taxon>
        <taxon>Micromonosporaceae</taxon>
        <taxon>Paractinoplanes</taxon>
    </lineage>
</organism>
<name>A0ABW2HSC5_9ACTN</name>
<keyword evidence="2" id="KW-1185">Reference proteome</keyword>
<reference evidence="2" key="1">
    <citation type="journal article" date="2019" name="Int. J. Syst. Evol. Microbiol.">
        <title>The Global Catalogue of Microorganisms (GCM) 10K type strain sequencing project: providing services to taxonomists for standard genome sequencing and annotation.</title>
        <authorList>
            <consortium name="The Broad Institute Genomics Platform"/>
            <consortium name="The Broad Institute Genome Sequencing Center for Infectious Disease"/>
            <person name="Wu L."/>
            <person name="Ma J."/>
        </authorList>
    </citation>
    <scope>NUCLEOTIDE SEQUENCE [LARGE SCALE GENOMIC DNA]</scope>
    <source>
        <strain evidence="2">XZYJT-10</strain>
    </source>
</reference>
<evidence type="ECO:0000313" key="2">
    <source>
        <dbReference type="Proteomes" id="UP001596548"/>
    </source>
</evidence>
<comment type="caution">
    <text evidence="1">The sequence shown here is derived from an EMBL/GenBank/DDBJ whole genome shotgun (WGS) entry which is preliminary data.</text>
</comment>
<dbReference type="Proteomes" id="UP001596548">
    <property type="component" value="Unassembled WGS sequence"/>
</dbReference>
<dbReference type="EMBL" id="JBHTBJ010000012">
    <property type="protein sequence ID" value="MFC7276018.1"/>
    <property type="molecule type" value="Genomic_DNA"/>
</dbReference>
<sequence length="261" mass="28402">MTGAERRRQANDRARRRAIRALAAQMGVPYSVAARLIADPHRALMFAHREQRPFHARVRDTRDAAAPPLGRAAHLVARFPRLHTAAGRLYDGRDRQTVLAMLYAVVAHDSPALMPAPEELAWVAELGEETAVDITCAALDRAARLLLDDDQWRLWTRVEAALDASDPRGDVALTLAPELRSVSLRGSLPGARQTLDAVLLAAHRLSAPGAPLRVGGRTATVVGARWPRSGPPSAYEVRLDGDPRIHLVDLGQEQQPAGARP</sequence>
<proteinExistence type="predicted"/>
<dbReference type="RefSeq" id="WP_378969824.1">
    <property type="nucleotide sequence ID" value="NZ_JBHTBJ010000012.1"/>
</dbReference>
<evidence type="ECO:0000313" key="1">
    <source>
        <dbReference type="EMBL" id="MFC7276018.1"/>
    </source>
</evidence>
<gene>
    <name evidence="1" type="ORF">ACFQS1_18650</name>
</gene>
<protein>
    <submittedName>
        <fullName evidence="1">Uncharacterized protein</fullName>
    </submittedName>
</protein>